<evidence type="ECO:0000256" key="2">
    <source>
        <dbReference type="ARBA" id="ARBA00012438"/>
    </source>
</evidence>
<accession>D3B7E7</accession>
<dbReference type="GeneID" id="31359871"/>
<keyword evidence="8" id="KW-0902">Two-component regulatory system</keyword>
<feature type="modified residue" description="4-aspartylphosphate" evidence="9">
    <location>
        <position position="1004"/>
    </location>
</feature>
<dbReference type="CDD" id="cd00082">
    <property type="entry name" value="HisKA"/>
    <property type="match status" value="1"/>
</dbReference>
<dbReference type="Gene3D" id="3.30.565.10">
    <property type="entry name" value="Histidine kinase-like ATPase, C-terminal domain"/>
    <property type="match status" value="1"/>
</dbReference>
<evidence type="ECO:0000256" key="1">
    <source>
        <dbReference type="ARBA" id="ARBA00000085"/>
    </source>
</evidence>
<dbReference type="InterPro" id="IPR003594">
    <property type="entry name" value="HATPase_dom"/>
</dbReference>
<dbReference type="PANTHER" id="PTHR45339">
    <property type="entry name" value="HYBRID SIGNAL TRANSDUCTION HISTIDINE KINASE J"/>
    <property type="match status" value="1"/>
</dbReference>
<feature type="region of interest" description="Disordered" evidence="10">
    <location>
        <begin position="95"/>
        <end position="175"/>
    </location>
</feature>
<dbReference type="SMART" id="SM00388">
    <property type="entry name" value="HisKA"/>
    <property type="match status" value="1"/>
</dbReference>
<dbReference type="CDD" id="cd00130">
    <property type="entry name" value="PAS"/>
    <property type="match status" value="1"/>
</dbReference>
<dbReference type="RefSeq" id="XP_020434807.1">
    <property type="nucleotide sequence ID" value="XM_020575287.1"/>
</dbReference>
<dbReference type="InterPro" id="IPR035965">
    <property type="entry name" value="PAS-like_dom_sf"/>
</dbReference>
<dbReference type="Gene3D" id="3.30.450.20">
    <property type="entry name" value="PAS domain"/>
    <property type="match status" value="1"/>
</dbReference>
<dbReference type="InParanoid" id="D3B7E7"/>
<dbReference type="InterPro" id="IPR036890">
    <property type="entry name" value="HATPase_C_sf"/>
</dbReference>
<proteinExistence type="predicted"/>
<evidence type="ECO:0000256" key="5">
    <source>
        <dbReference type="ARBA" id="ARBA00022741"/>
    </source>
</evidence>
<dbReference type="SUPFAM" id="SSF55874">
    <property type="entry name" value="ATPase domain of HSP90 chaperone/DNA topoisomerase II/histidine kinase"/>
    <property type="match status" value="1"/>
</dbReference>
<dbReference type="GO" id="GO:0000155">
    <property type="term" value="F:phosphorelay sensor kinase activity"/>
    <property type="evidence" value="ECO:0007669"/>
    <property type="project" value="InterPro"/>
</dbReference>
<feature type="domain" description="Response regulatory" evidence="12">
    <location>
        <begin position="952"/>
        <end position="1072"/>
    </location>
</feature>
<dbReference type="SUPFAM" id="SSF47384">
    <property type="entry name" value="Homodimeric domain of signal transducing histidine kinase"/>
    <property type="match status" value="1"/>
</dbReference>
<dbReference type="GO" id="GO:0005524">
    <property type="term" value="F:ATP binding"/>
    <property type="evidence" value="ECO:0007669"/>
    <property type="project" value="UniProtKB-KW"/>
</dbReference>
<dbReference type="NCBIfam" id="TIGR00229">
    <property type="entry name" value="sensory_box"/>
    <property type="match status" value="1"/>
</dbReference>
<dbReference type="Pfam" id="PF13426">
    <property type="entry name" value="PAS_9"/>
    <property type="match status" value="1"/>
</dbReference>
<evidence type="ECO:0000256" key="10">
    <source>
        <dbReference type="SAM" id="MobiDB-lite"/>
    </source>
</evidence>
<evidence type="ECO:0000313" key="14">
    <source>
        <dbReference type="Proteomes" id="UP000001396"/>
    </source>
</evidence>
<dbReference type="Pfam" id="PF02518">
    <property type="entry name" value="HATPase_c"/>
    <property type="match status" value="1"/>
</dbReference>
<dbReference type="PRINTS" id="PR00344">
    <property type="entry name" value="BCTRLSENSOR"/>
</dbReference>
<dbReference type="FunFam" id="3.30.565.10:FF:000010">
    <property type="entry name" value="Sensor histidine kinase RcsC"/>
    <property type="match status" value="1"/>
</dbReference>
<dbReference type="Proteomes" id="UP000001396">
    <property type="component" value="Unassembled WGS sequence"/>
</dbReference>
<comment type="catalytic activity">
    <reaction evidence="1">
        <text>ATP + protein L-histidine = ADP + protein N-phospho-L-histidine.</text>
        <dbReference type="EC" id="2.7.13.3"/>
    </reaction>
</comment>
<dbReference type="Pfam" id="PF00072">
    <property type="entry name" value="Response_reg"/>
    <property type="match status" value="1"/>
</dbReference>
<evidence type="ECO:0000259" key="11">
    <source>
        <dbReference type="PROSITE" id="PS50109"/>
    </source>
</evidence>
<keyword evidence="7" id="KW-0067">ATP-binding</keyword>
<dbReference type="InterPro" id="IPR004358">
    <property type="entry name" value="Sig_transdc_His_kin-like_C"/>
</dbReference>
<gene>
    <name evidence="13" type="primary">dokA</name>
    <name evidence="13" type="ORF">PPL_04384</name>
</gene>
<dbReference type="EMBL" id="ADBJ01000018">
    <property type="protein sequence ID" value="EFA82690.1"/>
    <property type="molecule type" value="Genomic_DNA"/>
</dbReference>
<keyword evidence="6 13" id="KW-0418">Kinase</keyword>
<name>D3B7E7_HETP5</name>
<dbReference type="PROSITE" id="PS50109">
    <property type="entry name" value="HIS_KIN"/>
    <property type="match status" value="1"/>
</dbReference>
<evidence type="ECO:0000256" key="9">
    <source>
        <dbReference type="PROSITE-ProRule" id="PRU00169"/>
    </source>
</evidence>
<evidence type="ECO:0000256" key="4">
    <source>
        <dbReference type="ARBA" id="ARBA00022679"/>
    </source>
</evidence>
<dbReference type="AlphaFoldDB" id="D3B7E7"/>
<dbReference type="FunCoup" id="D3B7E7">
    <property type="interactions" value="805"/>
</dbReference>
<organism evidence="13 14">
    <name type="scientific">Heterostelium pallidum (strain ATCC 26659 / Pp 5 / PN500)</name>
    <name type="common">Cellular slime mold</name>
    <name type="synonym">Polysphondylium pallidum</name>
    <dbReference type="NCBI Taxonomy" id="670386"/>
    <lineage>
        <taxon>Eukaryota</taxon>
        <taxon>Amoebozoa</taxon>
        <taxon>Evosea</taxon>
        <taxon>Eumycetozoa</taxon>
        <taxon>Dictyostelia</taxon>
        <taxon>Acytosteliales</taxon>
        <taxon>Acytosteliaceae</taxon>
        <taxon>Heterostelium</taxon>
    </lineage>
</organism>
<dbReference type="InterPro" id="IPR036097">
    <property type="entry name" value="HisK_dim/P_sf"/>
</dbReference>
<keyword evidence="3 9" id="KW-0597">Phosphoprotein</keyword>
<dbReference type="Gene3D" id="3.40.50.2300">
    <property type="match status" value="2"/>
</dbReference>
<reference evidence="13 14" key="1">
    <citation type="journal article" date="2011" name="Genome Res.">
        <title>Phylogeny-wide analysis of social amoeba genomes highlights ancient origins for complex intercellular communication.</title>
        <authorList>
            <person name="Heidel A.J."/>
            <person name="Lawal H.M."/>
            <person name="Felder M."/>
            <person name="Schilde C."/>
            <person name="Helps N.R."/>
            <person name="Tunggal B."/>
            <person name="Rivero F."/>
            <person name="John U."/>
            <person name="Schleicher M."/>
            <person name="Eichinger L."/>
            <person name="Platzer M."/>
            <person name="Noegel A.A."/>
            <person name="Schaap P."/>
            <person name="Gloeckner G."/>
        </authorList>
    </citation>
    <scope>NUCLEOTIDE SEQUENCE [LARGE SCALE GENOMIC DNA]</scope>
    <source>
        <strain evidence="14">ATCC 26659 / Pp 5 / PN500</strain>
    </source>
</reference>
<evidence type="ECO:0000256" key="3">
    <source>
        <dbReference type="ARBA" id="ARBA00022553"/>
    </source>
</evidence>
<dbReference type="InterPro" id="IPR011006">
    <property type="entry name" value="CheY-like_superfamily"/>
</dbReference>
<protein>
    <recommendedName>
        <fullName evidence="2">histidine kinase</fullName>
        <ecNumber evidence="2">2.7.13.3</ecNumber>
    </recommendedName>
</protein>
<evidence type="ECO:0000313" key="13">
    <source>
        <dbReference type="EMBL" id="EFA82690.1"/>
    </source>
</evidence>
<dbReference type="SMART" id="SM00387">
    <property type="entry name" value="HATPase_c"/>
    <property type="match status" value="1"/>
</dbReference>
<dbReference type="InterPro" id="IPR001789">
    <property type="entry name" value="Sig_transdc_resp-reg_receiver"/>
</dbReference>
<dbReference type="SUPFAM" id="SSF55785">
    <property type="entry name" value="PYP-like sensor domain (PAS domain)"/>
    <property type="match status" value="1"/>
</dbReference>
<evidence type="ECO:0000256" key="6">
    <source>
        <dbReference type="ARBA" id="ARBA00022777"/>
    </source>
</evidence>
<dbReference type="PROSITE" id="PS50110">
    <property type="entry name" value="RESPONSE_REGULATORY"/>
    <property type="match status" value="1"/>
</dbReference>
<evidence type="ECO:0000256" key="8">
    <source>
        <dbReference type="ARBA" id="ARBA00023012"/>
    </source>
</evidence>
<dbReference type="CDD" id="cd17546">
    <property type="entry name" value="REC_hyHK_CKI1_RcsC-like"/>
    <property type="match status" value="1"/>
</dbReference>
<feature type="compositionally biased region" description="Low complexity" evidence="10">
    <location>
        <begin position="102"/>
        <end position="162"/>
    </location>
</feature>
<evidence type="ECO:0000256" key="7">
    <source>
        <dbReference type="ARBA" id="ARBA00022840"/>
    </source>
</evidence>
<sequence>MDYPLDANDTINGISQFTITDLDCVVADQQSIGGSGVGGGVASQSDLMNSAKINSSFGNSNQDHDDFIFSGIANNNITTKLECTSEQLIDSIIRMPTPPQSPILTSASSSSMPTTTTTSPTLSSSSSAFSNPIPAFSLSSTPNQNTQSTPTTSTPTPLSNTNSPPPFRTTRRPSSHMKFIISRFDPIISIDNKRSYENYRAASSAEAAEQRQFESVVECIQIAYEEKKLIKQDVIMNNLVTKQQYRAIMNVVAFSDGCSCIFESIEEVIDEPEYVKQQQNQQYLNSNGIITSPTLKSIQPTIFEDKQLFNSTLYERCQPIIWISFTGSTCPIRTIFSIIIGWVGISHSYLMNEGSIVSVKSQVNLDSMYNNFKELYEQQQSKSVLSLDLDNISSGSFESMIEQKKIVLAEEHLKTFQKCRDTYNILFRLSLLGVMFSTLKGLVMDANDALLSIIGYSRQDLEQGKVDWMLITPPEYFEISARALQELKAKRWCQPIEKAYFHKNGKKVPILITAAMVDGSDEQCITFVFDLSRYRQAEESAIKATKLKSQFIANISHELRTPCHGILGMTQLLLDSGLTPNQRDSAETIKRSIDGLINLINDILDFSKIEAGKLTLEIVEFELISIVEEVLNLQGELANKKGIDLIFIIGRQSPVPPMLYGDSRFIRQVLINLVHNALKFTESGHVVLEISTEYESGDQVSLRFSVKDTGIGIPDSVSEQLFQPFSQVDGSSSRKYGGTGLGLSICRDLVGLMGGNISYESKVGKGSCFWFSLKLLVAAPAYLPSSVPAANQFFFPEFNQFSKDRKKILVVEANQKLRMSFHSMLSTVQFESIETNNMETALNLFNHAKTTDAPFDALIISDQSTAIKSMLDQVTTERVIIYGRDYKSSWSAHPQIASYLLKPIRYTKLIHSITRRLSNASSATISSGSSGSSILKIDDPMGVAIERKDKRCILVAEDNDVNIKVIVRQLDKLGYYPIVGCNGRKVLEILTNTQECQFSLILMDVQMPSMDGFTCSRVIRELEPKHQRIPIIAMTANSKPSAEEQCKMAGMDDYLAKPVKIDSLKSTLLKWLPKEEPKHFFYPLNESQAFVNHIDNETLENNKDK</sequence>
<dbReference type="STRING" id="670386.D3B7E7"/>
<dbReference type="Pfam" id="PF00512">
    <property type="entry name" value="HisKA"/>
    <property type="match status" value="1"/>
</dbReference>
<feature type="domain" description="Histidine kinase" evidence="11">
    <location>
        <begin position="554"/>
        <end position="777"/>
    </location>
</feature>
<dbReference type="SMART" id="SM00448">
    <property type="entry name" value="REC"/>
    <property type="match status" value="1"/>
</dbReference>
<dbReference type="InterPro" id="IPR005467">
    <property type="entry name" value="His_kinase_dom"/>
</dbReference>
<dbReference type="InterPro" id="IPR003661">
    <property type="entry name" value="HisK_dim/P_dom"/>
</dbReference>
<dbReference type="SUPFAM" id="SSF52172">
    <property type="entry name" value="CheY-like"/>
    <property type="match status" value="2"/>
</dbReference>
<dbReference type="OMA" id="MNSAKIN"/>
<dbReference type="SMART" id="SM00091">
    <property type="entry name" value="PAS"/>
    <property type="match status" value="1"/>
</dbReference>
<keyword evidence="5" id="KW-0547">Nucleotide-binding</keyword>
<dbReference type="FunFam" id="1.10.287.130:FF:000002">
    <property type="entry name" value="Two-component osmosensing histidine kinase"/>
    <property type="match status" value="1"/>
</dbReference>
<dbReference type="EC" id="2.7.13.3" evidence="2"/>
<evidence type="ECO:0000259" key="12">
    <source>
        <dbReference type="PROSITE" id="PS50110"/>
    </source>
</evidence>
<comment type="caution">
    <text evidence="13">The sequence shown here is derived from an EMBL/GenBank/DDBJ whole genome shotgun (WGS) entry which is preliminary data.</text>
</comment>
<dbReference type="Gene3D" id="1.10.287.130">
    <property type="match status" value="1"/>
</dbReference>
<keyword evidence="4" id="KW-0808">Transferase</keyword>
<dbReference type="InterPro" id="IPR000014">
    <property type="entry name" value="PAS"/>
</dbReference>
<keyword evidence="14" id="KW-1185">Reference proteome</keyword>
<dbReference type="CDD" id="cd16922">
    <property type="entry name" value="HATPase_EvgS-ArcB-TorS-like"/>
    <property type="match status" value="1"/>
</dbReference>
<dbReference type="PANTHER" id="PTHR45339:SF1">
    <property type="entry name" value="HYBRID SIGNAL TRANSDUCTION HISTIDINE KINASE J"/>
    <property type="match status" value="1"/>
</dbReference>